<keyword evidence="1" id="KW-0238">DNA-binding</keyword>
<evidence type="ECO:0000313" key="1">
    <source>
        <dbReference type="EMBL" id="MSS18887.1"/>
    </source>
</evidence>
<protein>
    <submittedName>
        <fullName evidence="1">DNA-binding protein</fullName>
    </submittedName>
</protein>
<proteinExistence type="predicted"/>
<evidence type="ECO:0000313" key="2">
    <source>
        <dbReference type="Proteomes" id="UP000461754"/>
    </source>
</evidence>
<name>A0A7X2NE42_9FIRM</name>
<sequence length="65" mass="7566">MTEELISLTEYAKLHGKSPRTIRQKAQAGGFKTARKIGRNWVIDKNEPYTDNRVKSGKYKGWRKK</sequence>
<organism evidence="1 2">
    <name type="scientific">Pseudoramibacter porci</name>
    <dbReference type="NCBI Taxonomy" id="2606631"/>
    <lineage>
        <taxon>Bacteria</taxon>
        <taxon>Bacillati</taxon>
        <taxon>Bacillota</taxon>
        <taxon>Clostridia</taxon>
        <taxon>Eubacteriales</taxon>
        <taxon>Eubacteriaceae</taxon>
        <taxon>Pseudoramibacter</taxon>
    </lineage>
</organism>
<reference evidence="1 2" key="1">
    <citation type="submission" date="2019-08" db="EMBL/GenBank/DDBJ databases">
        <title>In-depth cultivation of the pig gut microbiome towards novel bacterial diversity and tailored functional studies.</title>
        <authorList>
            <person name="Wylensek D."/>
            <person name="Hitch T.C.A."/>
            <person name="Clavel T."/>
        </authorList>
    </citation>
    <scope>NUCLEOTIDE SEQUENCE [LARGE SCALE GENOMIC DNA]</scope>
    <source>
        <strain evidence="1 2">RF-744-FAT-4</strain>
    </source>
</reference>
<comment type="caution">
    <text evidence="1">The sequence shown here is derived from an EMBL/GenBank/DDBJ whole genome shotgun (WGS) entry which is preliminary data.</text>
</comment>
<gene>
    <name evidence="1" type="ORF">FYJ52_00435</name>
</gene>
<dbReference type="RefSeq" id="WP_154575297.1">
    <property type="nucleotide sequence ID" value="NZ_VUMO01000001.1"/>
</dbReference>
<dbReference type="AlphaFoldDB" id="A0A7X2NE42"/>
<accession>A0A7X2NE42</accession>
<dbReference type="EMBL" id="VUMO01000001">
    <property type="protein sequence ID" value="MSS18887.1"/>
    <property type="molecule type" value="Genomic_DNA"/>
</dbReference>
<dbReference type="GO" id="GO:0003677">
    <property type="term" value="F:DNA binding"/>
    <property type="evidence" value="ECO:0007669"/>
    <property type="project" value="UniProtKB-KW"/>
</dbReference>
<keyword evidence="2" id="KW-1185">Reference proteome</keyword>
<dbReference type="Proteomes" id="UP000461754">
    <property type="component" value="Unassembled WGS sequence"/>
</dbReference>